<evidence type="ECO:0000313" key="1">
    <source>
        <dbReference type="EMBL" id="KAJ8628021.1"/>
    </source>
</evidence>
<dbReference type="Proteomes" id="UP001234297">
    <property type="component" value="Chromosome 6"/>
</dbReference>
<proteinExistence type="predicted"/>
<dbReference type="EMBL" id="CM056814">
    <property type="protein sequence ID" value="KAJ8628021.1"/>
    <property type="molecule type" value="Genomic_DNA"/>
</dbReference>
<gene>
    <name evidence="1" type="ORF">MRB53_021328</name>
</gene>
<protein>
    <submittedName>
        <fullName evidence="1">Uncharacterized protein</fullName>
    </submittedName>
</protein>
<reference evidence="1 2" key="1">
    <citation type="journal article" date="2022" name="Hortic Res">
        <title>A haplotype resolved chromosomal level avocado genome allows analysis of novel avocado genes.</title>
        <authorList>
            <person name="Nath O."/>
            <person name="Fletcher S.J."/>
            <person name="Hayward A."/>
            <person name="Shaw L.M."/>
            <person name="Masouleh A.K."/>
            <person name="Furtado A."/>
            <person name="Henry R.J."/>
            <person name="Mitter N."/>
        </authorList>
    </citation>
    <scope>NUCLEOTIDE SEQUENCE [LARGE SCALE GENOMIC DNA]</scope>
    <source>
        <strain evidence="2">cv. Hass</strain>
    </source>
</reference>
<sequence>MIMTPSLPSKLLLNNPLISLLQTPKTPSQILQIQAHLIITGLISNTFATSRLIVAISASSSPPNMAYAELVFAHLPHPNSFIYNTIIRGHAAGPTPLQALVFYRRMRRDGVPGDNHTYPFVLKACGLAVDLEEGRRVHGEVVKRGFYEDLFVGNGLISMYCRCGEVDSGRKVFDEIPERDLVSWNSTVGGYAILGKMVEAQGLFDEMPERDVFTWAIMIDGYGKKLGDVVQARKLFDRMPKRDLVSWNSMIDGYAAVGDMSAARTLFEEMPERNVISWSIMIDGYARHKNSKESLNLFQQMLCQGTKPDKVSTVGAIIACAQLGALDQGRWIHIYMKKNKVFSDIVVQTALIDMYMKCGSLEDARAVFKNMSEKNMISWNVMIVGLGINGHGEEALELFSQMERNGTPMDDLTFLGVLTACSHAGLVTDGLRIFEMMRSSGGFEPKVQHYGCIIDLLGRAGRLDEAKNFIDSMLVKPNSALWGSLLAACRIHQRVDLAEASVEQLVELEEDDCGVYVLLSNIYAEKKMWDDVLRVRTLMRDRGMKKETGRSVIEVESISTKPKERRSPFCCKPASVKGIGLSRSARHFTYPDLLLLGQFVVWGRLGSIKTGHSTRSRCIKEGKANVAPQIILLSLGSLTDLNIAPFWRRRDFLFSHNSIH</sequence>
<organism evidence="1 2">
    <name type="scientific">Persea americana</name>
    <name type="common">Avocado</name>
    <dbReference type="NCBI Taxonomy" id="3435"/>
    <lineage>
        <taxon>Eukaryota</taxon>
        <taxon>Viridiplantae</taxon>
        <taxon>Streptophyta</taxon>
        <taxon>Embryophyta</taxon>
        <taxon>Tracheophyta</taxon>
        <taxon>Spermatophyta</taxon>
        <taxon>Magnoliopsida</taxon>
        <taxon>Magnoliidae</taxon>
        <taxon>Laurales</taxon>
        <taxon>Lauraceae</taxon>
        <taxon>Persea</taxon>
    </lineage>
</organism>
<name>A0ACC2L3P2_PERAE</name>
<evidence type="ECO:0000313" key="2">
    <source>
        <dbReference type="Proteomes" id="UP001234297"/>
    </source>
</evidence>
<keyword evidence="2" id="KW-1185">Reference proteome</keyword>
<accession>A0ACC2L3P2</accession>
<comment type="caution">
    <text evidence="1">The sequence shown here is derived from an EMBL/GenBank/DDBJ whole genome shotgun (WGS) entry which is preliminary data.</text>
</comment>